<dbReference type="EMBL" id="JAAOAK010000268">
    <property type="protein sequence ID" value="KAF5678394.1"/>
    <property type="molecule type" value="Genomic_DNA"/>
</dbReference>
<name>A0A8H5X245_9HYPO</name>
<sequence length="798" mass="88063">MDLLAHIEGIKGSVFPPSIRSNPHPRPRPTPLIISSQPIVTFRQKSRLALVASRSVASASGSLEQQPIFYLTRTPLDSVSVELPGKPLSIQLAATAKASALKLLILDGEDDHACVSTDRGPEHRALRLPNPPGTQANIALYYVKPLSSLNSRVNSRIPTLAGLFWNYSHNFQGDPTMVNFHEEFPGLASAFEEGKFEGEVERFVGTTAEGTTTEATTAESIAAEGTTTTADEQKSTTEVTDVPQYVIVPTSGDNLNVDFLLYSTACPTSWQSMRHKMTEIMAIDSELTAWNLTVDQVAAVLQLWGGKRNINLQLDVIIDGTEPSAQVYFPSNDSTTIWIHNDNASELFGATYNHYSGVDLTAPAESLAPVTEPEHIVDKAQQFVDSIVQKQGTKGFGVPALDNIGEDEGEVPFNNYEEPTVSEYAKAAGFKSADDTPADPAPFAIDPLSHRTAGKADHALAKFLNGITARKFKETNPTHVPGSISEFARGIAEGNPKEWPDVMHAWREKLNDPDAFAVNITKHKEAFRKLMEHAASRIDLAIATPVSLVESASNGPQGNGGRELPQYIDPGLTQEHVLSDIHVLPHRPAGQHVTKHTQLTSHEKVMLFLVFQRLRDNANPPYRLTVSDWQSFLNALFDNWNSRFDPPADPELPARQGKQAQLEVATLNQDHPPSIARQRSVLWTWSDSQKQGVSHQYVTLDRGKTEVSIRQELIQRYNYWERQRIKQHNKDLLVACRRRAIKRWVHDGTGRVSVLNPDEHPKLQKLVLACNIGRSDAARLTEVSRLADASGLGNGNVW</sequence>
<proteinExistence type="predicted"/>
<dbReference type="AlphaFoldDB" id="A0A8H5X245"/>
<accession>A0A8H5X245</accession>
<evidence type="ECO:0000313" key="2">
    <source>
        <dbReference type="Proteomes" id="UP000562682"/>
    </source>
</evidence>
<reference evidence="1 2" key="1">
    <citation type="submission" date="2020-05" db="EMBL/GenBank/DDBJ databases">
        <title>Identification and distribution of gene clusters putatively required for synthesis of sphingolipid metabolism inhibitors in phylogenetically diverse species of the filamentous fungus Fusarium.</title>
        <authorList>
            <person name="Kim H.-S."/>
            <person name="Busman M."/>
            <person name="Brown D.W."/>
            <person name="Divon H."/>
            <person name="Uhlig S."/>
            <person name="Proctor R.H."/>
        </authorList>
    </citation>
    <scope>NUCLEOTIDE SEQUENCE [LARGE SCALE GENOMIC DNA]</scope>
    <source>
        <strain evidence="1 2">NRRL 25311</strain>
    </source>
</reference>
<organism evidence="1 2">
    <name type="scientific">Fusarium denticulatum</name>
    <dbReference type="NCBI Taxonomy" id="48507"/>
    <lineage>
        <taxon>Eukaryota</taxon>
        <taxon>Fungi</taxon>
        <taxon>Dikarya</taxon>
        <taxon>Ascomycota</taxon>
        <taxon>Pezizomycotina</taxon>
        <taxon>Sordariomycetes</taxon>
        <taxon>Hypocreomycetidae</taxon>
        <taxon>Hypocreales</taxon>
        <taxon>Nectriaceae</taxon>
        <taxon>Fusarium</taxon>
        <taxon>Fusarium fujikuroi species complex</taxon>
    </lineage>
</organism>
<evidence type="ECO:0000313" key="1">
    <source>
        <dbReference type="EMBL" id="KAF5678394.1"/>
    </source>
</evidence>
<dbReference type="Proteomes" id="UP000562682">
    <property type="component" value="Unassembled WGS sequence"/>
</dbReference>
<comment type="caution">
    <text evidence="1">The sequence shown here is derived from an EMBL/GenBank/DDBJ whole genome shotgun (WGS) entry which is preliminary data.</text>
</comment>
<protein>
    <submittedName>
        <fullName evidence="1">Uncharacterized protein</fullName>
    </submittedName>
</protein>
<gene>
    <name evidence="1" type="ORF">FDENT_8970</name>
</gene>
<keyword evidence="2" id="KW-1185">Reference proteome</keyword>